<evidence type="ECO:0000313" key="2">
    <source>
        <dbReference type="EMBL" id="BAJ49005.1"/>
    </source>
</evidence>
<dbReference type="SUPFAM" id="SSF55826">
    <property type="entry name" value="YbaK/ProRS associated domain"/>
    <property type="match status" value="1"/>
</dbReference>
<feature type="domain" description="YbaK/aminoacyl-tRNA synthetase-associated" evidence="1">
    <location>
        <begin position="45"/>
        <end position="159"/>
    </location>
</feature>
<dbReference type="BioCyc" id="CCAL311458:G131R-1763-MONOMER"/>
<dbReference type="InterPro" id="IPR007214">
    <property type="entry name" value="YbaK/aa-tRNA-synth-assoc-dom"/>
</dbReference>
<dbReference type="PANTHER" id="PTHR30411">
    <property type="entry name" value="CYTOPLASMIC PROTEIN"/>
    <property type="match status" value="1"/>
</dbReference>
<organism evidence="2">
    <name type="scientific">Caldiarchaeum subterraneum</name>
    <dbReference type="NCBI Taxonomy" id="311458"/>
    <lineage>
        <taxon>Archaea</taxon>
        <taxon>Nitrososphaerota</taxon>
        <taxon>Candidatus Caldarchaeales</taxon>
        <taxon>Candidatus Caldarchaeaceae</taxon>
        <taxon>Candidatus Caldarchaeum</taxon>
    </lineage>
</organism>
<sequence length="172" mass="18915">MRWLMEGVRNYFFRCVVLFCGLSERLRRFMESGGLVGEFVELPPEQARTSESAANAVGCELGQIAKSIVLKGSRTYVVVLAGDRRIDLKKFSKVVGEPVRLAKPDEVLSETGYPVGAVPPFGHIRPLKTFIDASLLRHKVVYASGGSDSFLLKLGVDTLLNHFGDSVVDVSR</sequence>
<dbReference type="GO" id="GO:0002161">
    <property type="term" value="F:aminoacyl-tRNA deacylase activity"/>
    <property type="evidence" value="ECO:0007669"/>
    <property type="project" value="InterPro"/>
</dbReference>
<dbReference type="Gene3D" id="3.90.960.10">
    <property type="entry name" value="YbaK/aminoacyl-tRNA synthetase-associated domain"/>
    <property type="match status" value="1"/>
</dbReference>
<dbReference type="InterPro" id="IPR036754">
    <property type="entry name" value="YbaK/aa-tRNA-synt-asso_dom_sf"/>
</dbReference>
<dbReference type="Proteomes" id="UP000008120">
    <property type="component" value="Chromosome"/>
</dbReference>
<dbReference type="AlphaFoldDB" id="E6N9J9"/>
<dbReference type="KEGG" id="csu:CSUB_C1734"/>
<gene>
    <name evidence="3" type="ORF">CSUB_C1734</name>
    <name evidence="2" type="ORF">HGMM_F16H02C17</name>
</gene>
<protein>
    <recommendedName>
        <fullName evidence="1">YbaK/aminoacyl-tRNA synthetase-associated domain-containing protein</fullName>
    </recommendedName>
</protein>
<dbReference type="PANTHER" id="PTHR30411:SF1">
    <property type="entry name" value="CYTOPLASMIC PROTEIN"/>
    <property type="match status" value="1"/>
</dbReference>
<dbReference type="Pfam" id="PF04073">
    <property type="entry name" value="tRNA_edit"/>
    <property type="match status" value="1"/>
</dbReference>
<name>E6N9J9_CALS0</name>
<evidence type="ECO:0000313" key="4">
    <source>
        <dbReference type="Proteomes" id="UP000008120"/>
    </source>
</evidence>
<dbReference type="CDD" id="cd04333">
    <property type="entry name" value="ProX_deacylase"/>
    <property type="match status" value="1"/>
</dbReference>
<dbReference type="EMBL" id="AP011878">
    <property type="protein sequence ID" value="BAJ49005.1"/>
    <property type="molecule type" value="Genomic_DNA"/>
</dbReference>
<accession>E6N9J9</accession>
<dbReference type="STRING" id="311458.CSUB_C1734"/>
<dbReference type="EMBL" id="BA000048">
    <property type="protein sequence ID" value="BAJ51585.1"/>
    <property type="molecule type" value="Genomic_DNA"/>
</dbReference>
<proteinExistence type="predicted"/>
<evidence type="ECO:0000313" key="3">
    <source>
        <dbReference type="EMBL" id="BAJ51585.1"/>
    </source>
</evidence>
<evidence type="ECO:0000259" key="1">
    <source>
        <dbReference type="Pfam" id="PF04073"/>
    </source>
</evidence>
<reference evidence="2 4" key="1">
    <citation type="journal article" date="2005" name="Environ. Microbiol.">
        <title>Genetic and functional properties of uncultivated thermophilic crenarchaeotes from a subsurface gold mine as revealed by analysis of genome fragments.</title>
        <authorList>
            <person name="Nunoura T."/>
            <person name="Hirayama H."/>
            <person name="Takami H."/>
            <person name="Oida H."/>
            <person name="Nishi S."/>
            <person name="Shimamura S."/>
            <person name="Suzuki Y."/>
            <person name="Inagaki F."/>
            <person name="Takai K."/>
            <person name="Nealson K.H."/>
            <person name="Horikoshi K."/>
        </authorList>
    </citation>
    <scope>NUCLEOTIDE SEQUENCE</scope>
</reference>
<reference evidence="2 4" key="2">
    <citation type="journal article" date="2011" name="Nucleic Acids Res.">
        <title>Insights into the evolution of Archaea and eukaryotic protein modifier systems revealed by the genome of a novel archaeal group.</title>
        <authorList>
            <person name="Nunoura T."/>
            <person name="Takaki Y."/>
            <person name="Kakuta J."/>
            <person name="Nishi S."/>
            <person name="Sugahara J."/>
            <person name="Kazama H."/>
            <person name="Chee G."/>
            <person name="Hattori M."/>
            <person name="Kanai A."/>
            <person name="Atomi H."/>
            <person name="Takai K."/>
            <person name="Takami H."/>
        </authorList>
    </citation>
    <scope>NUCLEOTIDE SEQUENCE</scope>
</reference>